<comment type="caution">
    <text evidence="6">The sequence shown here is derived from an EMBL/GenBank/DDBJ whole genome shotgun (WGS) entry which is preliminary data.</text>
</comment>
<dbReference type="GO" id="GO:0003677">
    <property type="term" value="F:DNA binding"/>
    <property type="evidence" value="ECO:0007669"/>
    <property type="project" value="UniProtKB-UniRule"/>
</dbReference>
<dbReference type="Gene3D" id="1.10.357.10">
    <property type="entry name" value="Tetracycline Repressor, domain 2"/>
    <property type="match status" value="1"/>
</dbReference>
<dbReference type="EMBL" id="JACHDB010000002">
    <property type="protein sequence ID" value="MBB5435479.1"/>
    <property type="molecule type" value="Genomic_DNA"/>
</dbReference>
<gene>
    <name evidence="6" type="ORF">HDA36_005627</name>
</gene>
<evidence type="ECO:0000313" key="7">
    <source>
        <dbReference type="Proteomes" id="UP000572635"/>
    </source>
</evidence>
<proteinExistence type="predicted"/>
<dbReference type="SUPFAM" id="SSF48498">
    <property type="entry name" value="Tetracyclin repressor-like, C-terminal domain"/>
    <property type="match status" value="1"/>
</dbReference>
<dbReference type="RefSeq" id="WP_184398316.1">
    <property type="nucleotide sequence ID" value="NZ_BAAAJD010000080.1"/>
</dbReference>
<dbReference type="PROSITE" id="PS50977">
    <property type="entry name" value="HTH_TETR_2"/>
    <property type="match status" value="1"/>
</dbReference>
<sequence>MSATTTRDRILDALQDILIEQGFSAVTLEGVAAAAGVSKGGLLYHFPSKAAMMEGLIRRLSDLAQSEFREAAESGEGVVRVFLRTSLPQSAEEADVYGSIIAALRSKEGMSEASRDLVRNFFEEWSRLLHQELDDPVLAETIRLVGDGLYLSAVVGLPQPEPEVLQAVMDRLIEQADAARKRTPGPE</sequence>
<dbReference type="SUPFAM" id="SSF46689">
    <property type="entry name" value="Homeodomain-like"/>
    <property type="match status" value="1"/>
</dbReference>
<keyword evidence="7" id="KW-1185">Reference proteome</keyword>
<keyword evidence="2 4" id="KW-0238">DNA-binding</keyword>
<evidence type="ECO:0000313" key="6">
    <source>
        <dbReference type="EMBL" id="MBB5435479.1"/>
    </source>
</evidence>
<dbReference type="InterPro" id="IPR009057">
    <property type="entry name" value="Homeodomain-like_sf"/>
</dbReference>
<protein>
    <submittedName>
        <fullName evidence="6">AcrR family transcriptional regulator</fullName>
    </submittedName>
</protein>
<dbReference type="Pfam" id="PF00440">
    <property type="entry name" value="TetR_N"/>
    <property type="match status" value="1"/>
</dbReference>
<dbReference type="Proteomes" id="UP000572635">
    <property type="component" value="Unassembled WGS sequence"/>
</dbReference>
<name>A0A7W8QSS8_9ACTN</name>
<reference evidence="6 7" key="1">
    <citation type="submission" date="2020-08" db="EMBL/GenBank/DDBJ databases">
        <title>Sequencing the genomes of 1000 actinobacteria strains.</title>
        <authorList>
            <person name="Klenk H.-P."/>
        </authorList>
    </citation>
    <scope>NUCLEOTIDE SEQUENCE [LARGE SCALE GENOMIC DNA]</scope>
    <source>
        <strain evidence="6 7">DSM 44551</strain>
    </source>
</reference>
<keyword evidence="3" id="KW-0804">Transcription</keyword>
<dbReference type="InterPro" id="IPR036271">
    <property type="entry name" value="Tet_transcr_reg_TetR-rel_C_sf"/>
</dbReference>
<dbReference type="InterPro" id="IPR001647">
    <property type="entry name" value="HTH_TetR"/>
</dbReference>
<organism evidence="6 7">
    <name type="scientific">Nocardiopsis composta</name>
    <dbReference type="NCBI Taxonomy" id="157465"/>
    <lineage>
        <taxon>Bacteria</taxon>
        <taxon>Bacillati</taxon>
        <taxon>Actinomycetota</taxon>
        <taxon>Actinomycetes</taxon>
        <taxon>Streptosporangiales</taxon>
        <taxon>Nocardiopsidaceae</taxon>
        <taxon>Nocardiopsis</taxon>
    </lineage>
</organism>
<accession>A0A7W8QSS8</accession>
<dbReference type="PANTHER" id="PTHR47506:SF6">
    <property type="entry name" value="HTH-TYPE TRANSCRIPTIONAL REPRESSOR NEMR"/>
    <property type="match status" value="1"/>
</dbReference>
<keyword evidence="1" id="KW-0805">Transcription regulation</keyword>
<dbReference type="PRINTS" id="PR00455">
    <property type="entry name" value="HTHTETR"/>
</dbReference>
<evidence type="ECO:0000256" key="4">
    <source>
        <dbReference type="PROSITE-ProRule" id="PRU00335"/>
    </source>
</evidence>
<evidence type="ECO:0000256" key="1">
    <source>
        <dbReference type="ARBA" id="ARBA00023015"/>
    </source>
</evidence>
<feature type="DNA-binding region" description="H-T-H motif" evidence="4">
    <location>
        <begin position="27"/>
        <end position="46"/>
    </location>
</feature>
<dbReference type="AlphaFoldDB" id="A0A7W8QSS8"/>
<dbReference type="InterPro" id="IPR041479">
    <property type="entry name" value="TetR_CgmR_C"/>
</dbReference>
<evidence type="ECO:0000256" key="2">
    <source>
        <dbReference type="ARBA" id="ARBA00023125"/>
    </source>
</evidence>
<evidence type="ECO:0000259" key="5">
    <source>
        <dbReference type="PROSITE" id="PS50977"/>
    </source>
</evidence>
<dbReference type="PANTHER" id="PTHR47506">
    <property type="entry name" value="TRANSCRIPTIONAL REGULATORY PROTEIN"/>
    <property type="match status" value="1"/>
</dbReference>
<dbReference type="Pfam" id="PF17937">
    <property type="entry name" value="TetR_C_28"/>
    <property type="match status" value="1"/>
</dbReference>
<feature type="domain" description="HTH tetR-type" evidence="5">
    <location>
        <begin position="4"/>
        <end position="64"/>
    </location>
</feature>
<evidence type="ECO:0000256" key="3">
    <source>
        <dbReference type="ARBA" id="ARBA00023163"/>
    </source>
</evidence>